<evidence type="ECO:0000313" key="3">
    <source>
        <dbReference type="Proteomes" id="UP000030652"/>
    </source>
</evidence>
<keyword evidence="1" id="KW-1133">Transmembrane helix</keyword>
<proteinExistence type="predicted"/>
<accession>A0A0B0EQV4</accession>
<organism evidence="2 3">
    <name type="scientific">Candidatus Scalindua brodae</name>
    <dbReference type="NCBI Taxonomy" id="237368"/>
    <lineage>
        <taxon>Bacteria</taxon>
        <taxon>Pseudomonadati</taxon>
        <taxon>Planctomycetota</taxon>
        <taxon>Candidatus Brocadiia</taxon>
        <taxon>Candidatus Brocadiales</taxon>
        <taxon>Candidatus Scalinduaceae</taxon>
        <taxon>Candidatus Scalindua</taxon>
    </lineage>
</organism>
<name>A0A0B0EQV4_9BACT</name>
<dbReference type="EMBL" id="JRYO01000052">
    <property type="protein sequence ID" value="KHE93523.1"/>
    <property type="molecule type" value="Genomic_DNA"/>
</dbReference>
<keyword evidence="1" id="KW-0812">Transmembrane</keyword>
<reference evidence="2 3" key="1">
    <citation type="submission" date="2014-10" db="EMBL/GenBank/DDBJ databases">
        <title>Draft genome of anammox bacterium scalindua brodae, obtained using differential coverage binning of sequence data from two enrichment reactors.</title>
        <authorList>
            <person name="Speth D.R."/>
            <person name="Russ L."/>
            <person name="Kartal B."/>
            <person name="Op den Camp H.J."/>
            <person name="Dutilh B.E."/>
            <person name="Jetten M.S."/>
        </authorList>
    </citation>
    <scope>NUCLEOTIDE SEQUENCE [LARGE SCALE GENOMIC DNA]</scope>
    <source>
        <strain evidence="2">RU1</strain>
    </source>
</reference>
<protein>
    <submittedName>
        <fullName evidence="2">Uncharacterized protein</fullName>
    </submittedName>
</protein>
<evidence type="ECO:0000256" key="1">
    <source>
        <dbReference type="SAM" id="Phobius"/>
    </source>
</evidence>
<comment type="caution">
    <text evidence="2">The sequence shown here is derived from an EMBL/GenBank/DDBJ whole genome shotgun (WGS) entry which is preliminary data.</text>
</comment>
<dbReference type="eggNOG" id="ENOG502ZNCD">
    <property type="taxonomic scope" value="Bacteria"/>
</dbReference>
<feature type="transmembrane region" description="Helical" evidence="1">
    <location>
        <begin position="12"/>
        <end position="36"/>
    </location>
</feature>
<dbReference type="Proteomes" id="UP000030652">
    <property type="component" value="Unassembled WGS sequence"/>
</dbReference>
<keyword evidence="1" id="KW-0472">Membrane</keyword>
<dbReference type="AlphaFoldDB" id="A0A0B0EQV4"/>
<gene>
    <name evidence="2" type="ORF">SCABRO_00694</name>
</gene>
<evidence type="ECO:0000313" key="2">
    <source>
        <dbReference type="EMBL" id="KHE93523.1"/>
    </source>
</evidence>
<sequence>MQTVQKEKVYGYAFKAVLSLILFFCLYNAVCIFFLSPYSGRKLRSRVSSAVDAVEIIIKHAGPKKTENVIYKSNLVNKTRDSSWANQIKRATLFAGPTARRLVKAEKEIVQYEKVEETDSTEIIFKGMAGDVAYINIKKEIDGQWREYGFPTKVGEKIGNKKVVGGETLDFTTNYILQDIVYDAQRPVALNKKIVDLNEAGEFVGTRIVPGETYMKSTSRIKYKNENGNISELWLNDSGRITRAEEERLSENIE</sequence>